<dbReference type="Proteomes" id="UP000694580">
    <property type="component" value="Chromosome 9"/>
</dbReference>
<gene>
    <name evidence="6" type="primary">xirp2b</name>
</gene>
<keyword evidence="2 4" id="KW-0862">Zinc</keyword>
<dbReference type="Pfam" id="PF00412">
    <property type="entry name" value="LIM"/>
    <property type="match status" value="1"/>
</dbReference>
<protein>
    <recommendedName>
        <fullName evidence="5">LIM zinc-binding domain-containing protein</fullName>
    </recommendedName>
</protein>
<dbReference type="InterPro" id="IPR001781">
    <property type="entry name" value="Znf_LIM"/>
</dbReference>
<evidence type="ECO:0000313" key="6">
    <source>
        <dbReference type="Ensembl" id="ENSDCDP00010016834.1"/>
    </source>
</evidence>
<evidence type="ECO:0000256" key="4">
    <source>
        <dbReference type="PROSITE-ProRule" id="PRU00125"/>
    </source>
</evidence>
<dbReference type="GeneTree" id="ENSGT01030000236984"/>
<name>A0AAY4B773_9TELE</name>
<proteinExistence type="predicted"/>
<dbReference type="Ensembl" id="ENSDCDT00010017856.1">
    <property type="protein sequence ID" value="ENSDCDP00010016834.1"/>
    <property type="gene ID" value="ENSDCDG00010007725.1"/>
</dbReference>
<dbReference type="Gene3D" id="2.10.110.10">
    <property type="entry name" value="Cysteine Rich Protein"/>
    <property type="match status" value="1"/>
</dbReference>
<dbReference type="PROSITE" id="PS50023">
    <property type="entry name" value="LIM_DOMAIN_2"/>
    <property type="match status" value="1"/>
</dbReference>
<dbReference type="PANTHER" id="PTHR24206">
    <property type="entry name" value="OS06G0237300 PROTEIN"/>
    <property type="match status" value="1"/>
</dbReference>
<keyword evidence="3 4" id="KW-0440">LIM domain</keyword>
<reference evidence="6" key="3">
    <citation type="submission" date="2025-09" db="UniProtKB">
        <authorList>
            <consortium name="Ensembl"/>
        </authorList>
    </citation>
    <scope>IDENTIFICATION</scope>
</reference>
<evidence type="ECO:0000313" key="7">
    <source>
        <dbReference type="Proteomes" id="UP000694580"/>
    </source>
</evidence>
<evidence type="ECO:0000256" key="1">
    <source>
        <dbReference type="ARBA" id="ARBA00022723"/>
    </source>
</evidence>
<dbReference type="AlphaFoldDB" id="A0AAY4B773"/>
<evidence type="ECO:0000259" key="5">
    <source>
        <dbReference type="PROSITE" id="PS50023"/>
    </source>
</evidence>
<keyword evidence="1 4" id="KW-0479">Metal-binding</keyword>
<reference evidence="6 7" key="1">
    <citation type="submission" date="2020-06" db="EMBL/GenBank/DDBJ databases">
        <authorList>
            <consortium name="Wellcome Sanger Institute Data Sharing"/>
        </authorList>
    </citation>
    <scope>NUCLEOTIDE SEQUENCE [LARGE SCALE GENOMIC DNA]</scope>
</reference>
<evidence type="ECO:0000256" key="3">
    <source>
        <dbReference type="ARBA" id="ARBA00023038"/>
    </source>
</evidence>
<sequence>MESLIVDRKNFHKTCFSCEHCQSKLSLGNYVSLDGHLYCVPHYNQLLKSKGHLDENGNGWMDEWMDGGESTRVDGPRSEEGLWVRRSVGEGEGSNVEDKKGFSIVSRQFSHDTTEGHHLKYSITFVGFKITYEFGHMLPNVQVKEK</sequence>
<keyword evidence="7" id="KW-1185">Reference proteome</keyword>
<evidence type="ECO:0000256" key="2">
    <source>
        <dbReference type="ARBA" id="ARBA00022833"/>
    </source>
</evidence>
<accession>A0AAY4B773</accession>
<organism evidence="6 7">
    <name type="scientific">Denticeps clupeoides</name>
    <name type="common">denticle herring</name>
    <dbReference type="NCBI Taxonomy" id="299321"/>
    <lineage>
        <taxon>Eukaryota</taxon>
        <taxon>Metazoa</taxon>
        <taxon>Chordata</taxon>
        <taxon>Craniata</taxon>
        <taxon>Vertebrata</taxon>
        <taxon>Euteleostomi</taxon>
        <taxon>Actinopterygii</taxon>
        <taxon>Neopterygii</taxon>
        <taxon>Teleostei</taxon>
        <taxon>Clupei</taxon>
        <taxon>Clupeiformes</taxon>
        <taxon>Denticipitoidei</taxon>
        <taxon>Denticipitidae</taxon>
        <taxon>Denticeps</taxon>
    </lineage>
</organism>
<dbReference type="GO" id="GO:0046872">
    <property type="term" value="F:metal ion binding"/>
    <property type="evidence" value="ECO:0007669"/>
    <property type="project" value="UniProtKB-KW"/>
</dbReference>
<dbReference type="SMART" id="SM00132">
    <property type="entry name" value="LIM"/>
    <property type="match status" value="1"/>
</dbReference>
<dbReference type="SUPFAM" id="SSF57716">
    <property type="entry name" value="Glucocorticoid receptor-like (DNA-binding domain)"/>
    <property type="match status" value="1"/>
</dbReference>
<reference evidence="6" key="2">
    <citation type="submission" date="2025-08" db="UniProtKB">
        <authorList>
            <consortium name="Ensembl"/>
        </authorList>
    </citation>
    <scope>IDENTIFICATION</scope>
</reference>
<feature type="domain" description="LIM zinc-binding" evidence="5">
    <location>
        <begin position="1"/>
        <end position="49"/>
    </location>
</feature>